<dbReference type="Proteomes" id="UP001596031">
    <property type="component" value="Unassembled WGS sequence"/>
</dbReference>
<dbReference type="Gene3D" id="1.10.357.10">
    <property type="entry name" value="Tetracycline Repressor, domain 2"/>
    <property type="match status" value="1"/>
</dbReference>
<dbReference type="EMBL" id="JBHSMS010000085">
    <property type="protein sequence ID" value="MFC5514021.1"/>
    <property type="molecule type" value="Genomic_DNA"/>
</dbReference>
<evidence type="ECO:0000313" key="2">
    <source>
        <dbReference type="Proteomes" id="UP001596031"/>
    </source>
</evidence>
<dbReference type="InterPro" id="IPR036271">
    <property type="entry name" value="Tet_transcr_reg_TetR-rel_C_sf"/>
</dbReference>
<organism evidence="1 2">
    <name type="scientific">Massilia jejuensis</name>
    <dbReference type="NCBI Taxonomy" id="648894"/>
    <lineage>
        <taxon>Bacteria</taxon>
        <taxon>Pseudomonadati</taxon>
        <taxon>Pseudomonadota</taxon>
        <taxon>Betaproteobacteria</taxon>
        <taxon>Burkholderiales</taxon>
        <taxon>Oxalobacteraceae</taxon>
        <taxon>Telluria group</taxon>
        <taxon>Massilia</taxon>
    </lineage>
</organism>
<name>A0ABW0PMZ7_9BURK</name>
<protein>
    <recommendedName>
        <fullName evidence="3">TetR family transcriptional regulator</fullName>
    </recommendedName>
</protein>
<proteinExistence type="predicted"/>
<reference evidence="2" key="1">
    <citation type="journal article" date="2019" name="Int. J. Syst. Evol. Microbiol.">
        <title>The Global Catalogue of Microorganisms (GCM) 10K type strain sequencing project: providing services to taxonomists for standard genome sequencing and annotation.</title>
        <authorList>
            <consortium name="The Broad Institute Genomics Platform"/>
            <consortium name="The Broad Institute Genome Sequencing Center for Infectious Disease"/>
            <person name="Wu L."/>
            <person name="Ma J."/>
        </authorList>
    </citation>
    <scope>NUCLEOTIDE SEQUENCE [LARGE SCALE GENOMIC DNA]</scope>
    <source>
        <strain evidence="2">CCUG 38813</strain>
    </source>
</reference>
<accession>A0ABW0PMZ7</accession>
<dbReference type="SUPFAM" id="SSF48498">
    <property type="entry name" value="Tetracyclin repressor-like, C-terminal domain"/>
    <property type="match status" value="1"/>
</dbReference>
<evidence type="ECO:0000313" key="1">
    <source>
        <dbReference type="EMBL" id="MFC5514021.1"/>
    </source>
</evidence>
<evidence type="ECO:0008006" key="3">
    <source>
        <dbReference type="Google" id="ProtNLM"/>
    </source>
</evidence>
<comment type="caution">
    <text evidence="1">The sequence shown here is derived from an EMBL/GenBank/DDBJ whole genome shotgun (WGS) entry which is preliminary data.</text>
</comment>
<gene>
    <name evidence="1" type="ORF">ACFPOU_23235</name>
</gene>
<dbReference type="RefSeq" id="WP_379727318.1">
    <property type="nucleotide sequence ID" value="NZ_JBHSMS010000085.1"/>
</dbReference>
<keyword evidence="2" id="KW-1185">Reference proteome</keyword>
<sequence length="135" mass="15144">MYLYFKEELFRTVVRGSAVPVIAEIETLLAAFEGDSAELMRRVMLWWVHAGAKKDAGLIRVITAEANNFPELATVYRAEVIGRDMRLIANVLEHGIARKRVPASRPCPCHRSDHFGHAHVDYVDQRGSAIVSSRA</sequence>